<comment type="caution">
    <text evidence="1">The sequence shown here is derived from an EMBL/GenBank/DDBJ whole genome shotgun (WGS) entry which is preliminary data.</text>
</comment>
<name>A0A8J3GZ99_9RHOB</name>
<reference evidence="1" key="2">
    <citation type="submission" date="2020-09" db="EMBL/GenBank/DDBJ databases">
        <authorList>
            <person name="Sun Q."/>
            <person name="Kim S."/>
        </authorList>
    </citation>
    <scope>NUCLEOTIDE SEQUENCE</scope>
    <source>
        <strain evidence="1">KCTC 42650</strain>
    </source>
</reference>
<accession>A0A8J3GZ99</accession>
<keyword evidence="2" id="KW-1185">Reference proteome</keyword>
<organism evidence="1 2">
    <name type="scientific">Seohaeicola zhoushanensis</name>
    <dbReference type="NCBI Taxonomy" id="1569283"/>
    <lineage>
        <taxon>Bacteria</taxon>
        <taxon>Pseudomonadati</taxon>
        <taxon>Pseudomonadota</taxon>
        <taxon>Alphaproteobacteria</taxon>
        <taxon>Rhodobacterales</taxon>
        <taxon>Roseobacteraceae</taxon>
        <taxon>Seohaeicola</taxon>
    </lineage>
</organism>
<evidence type="ECO:0000313" key="2">
    <source>
        <dbReference type="Proteomes" id="UP000626220"/>
    </source>
</evidence>
<protein>
    <submittedName>
        <fullName evidence="1">Uncharacterized protein</fullName>
    </submittedName>
</protein>
<dbReference type="AlphaFoldDB" id="A0A8J3GZ99"/>
<sequence length="49" mass="5365">MVPAIATIAAVVAAFEFGFIRSSDRIQALSRVDAVKVPRHRDRDKTGQP</sequence>
<dbReference type="EMBL" id="BNCJ01000011">
    <property type="protein sequence ID" value="GHF60310.1"/>
    <property type="molecule type" value="Genomic_DNA"/>
</dbReference>
<dbReference type="Proteomes" id="UP000626220">
    <property type="component" value="Unassembled WGS sequence"/>
</dbReference>
<gene>
    <name evidence="1" type="ORF">GCM10017056_34740</name>
</gene>
<evidence type="ECO:0000313" key="1">
    <source>
        <dbReference type="EMBL" id="GHF60310.1"/>
    </source>
</evidence>
<reference evidence="1" key="1">
    <citation type="journal article" date="2014" name="Int. J. Syst. Evol. Microbiol.">
        <title>Complete genome sequence of Corynebacterium casei LMG S-19264T (=DSM 44701T), isolated from a smear-ripened cheese.</title>
        <authorList>
            <consortium name="US DOE Joint Genome Institute (JGI-PGF)"/>
            <person name="Walter F."/>
            <person name="Albersmeier A."/>
            <person name="Kalinowski J."/>
            <person name="Ruckert C."/>
        </authorList>
    </citation>
    <scope>NUCLEOTIDE SEQUENCE</scope>
    <source>
        <strain evidence="1">KCTC 42650</strain>
    </source>
</reference>
<proteinExistence type="predicted"/>